<name>A0AAN8TDL0_SOLBU</name>
<feature type="coiled-coil region" evidence="1">
    <location>
        <begin position="101"/>
        <end position="149"/>
    </location>
</feature>
<feature type="region of interest" description="Disordered" evidence="2">
    <location>
        <begin position="181"/>
        <end position="224"/>
    </location>
</feature>
<evidence type="ECO:0000256" key="2">
    <source>
        <dbReference type="SAM" id="MobiDB-lite"/>
    </source>
</evidence>
<evidence type="ECO:0000313" key="4">
    <source>
        <dbReference type="Proteomes" id="UP001371456"/>
    </source>
</evidence>
<dbReference type="Proteomes" id="UP001371456">
    <property type="component" value="Unassembled WGS sequence"/>
</dbReference>
<gene>
    <name evidence="3" type="ORF">RDI58_021203</name>
</gene>
<dbReference type="EMBL" id="JBANQN010000008">
    <property type="protein sequence ID" value="KAK6783406.1"/>
    <property type="molecule type" value="Genomic_DNA"/>
</dbReference>
<dbReference type="PANTHER" id="PTHR34380">
    <property type="entry name" value="BNAA03G12380D PROTEIN"/>
    <property type="match status" value="1"/>
</dbReference>
<feature type="region of interest" description="Disordered" evidence="2">
    <location>
        <begin position="422"/>
        <end position="444"/>
    </location>
</feature>
<evidence type="ECO:0000256" key="1">
    <source>
        <dbReference type="SAM" id="Coils"/>
    </source>
</evidence>
<comment type="caution">
    <text evidence="3">The sequence shown here is derived from an EMBL/GenBank/DDBJ whole genome shotgun (WGS) entry which is preliminary data.</text>
</comment>
<sequence length="572" mass="63681">MSAETKPVINSLNRSTWNSGKAYELKPMVSSSISQASSIPELISYLKSAFRDKEFSLVEGILMDREKQLRTEIQNLKRDFDSVKTGRDLAEKDQAIVDLEKLNMENRLKDMQRKNEELKNEKAEVEAKLKMYLEKFKELESRVSLQEEEAAKNRAVDVSVIQKMVEDLEAEDDDVIEVNSKASGAEGDLQEKQLSPPRAPSVDSTANGSGKSRDEGSGNTDFISTKMNLVNCPDVQTLHPMPSAGGSAQVNSNVSNIEKKRRRSEEADPLLINLACENRAPTIDLSACEAKGCVKKNLNTASGRAGSSTVVHISDSDDENANGCVSKSNDVGRNLTFPHPIKEEDVKETSVSKRKISLCDSDNGGGSSFSKLKTRSIQELNRDGKLAFSHDNSHKLVFVRRCNDKDGGKSYSQLSSRRSDLYKLDGTGDDSSSDSENDPLSDKSMNMLIQRITKRKIFSSEEHLRSSFEKDPELCMNAICALYRHQISPNISSKGFFATTSQGLSQSDKISIAALGEYLIDGDPENKLRKAVEEVRPKDHAECKRLATKYCDQLYQIYLNKEDRLFLPISKF</sequence>
<feature type="region of interest" description="Disordered" evidence="2">
    <location>
        <begin position="241"/>
        <end position="262"/>
    </location>
</feature>
<keyword evidence="4" id="KW-1185">Reference proteome</keyword>
<dbReference type="PANTHER" id="PTHR34380:SF3">
    <property type="entry name" value="FRIGIDA-LIKE PROTEIN"/>
    <property type="match status" value="1"/>
</dbReference>
<reference evidence="3 4" key="1">
    <citation type="submission" date="2024-02" db="EMBL/GenBank/DDBJ databases">
        <title>de novo genome assembly of Solanum bulbocastanum strain 11H21.</title>
        <authorList>
            <person name="Hosaka A.J."/>
        </authorList>
    </citation>
    <scope>NUCLEOTIDE SEQUENCE [LARGE SCALE GENOMIC DNA]</scope>
    <source>
        <tissue evidence="3">Young leaves</tissue>
    </source>
</reference>
<feature type="compositionally biased region" description="Polar residues" evidence="2">
    <location>
        <begin position="246"/>
        <end position="256"/>
    </location>
</feature>
<organism evidence="3 4">
    <name type="scientific">Solanum bulbocastanum</name>
    <name type="common">Wild potato</name>
    <dbReference type="NCBI Taxonomy" id="147425"/>
    <lineage>
        <taxon>Eukaryota</taxon>
        <taxon>Viridiplantae</taxon>
        <taxon>Streptophyta</taxon>
        <taxon>Embryophyta</taxon>
        <taxon>Tracheophyta</taxon>
        <taxon>Spermatophyta</taxon>
        <taxon>Magnoliopsida</taxon>
        <taxon>eudicotyledons</taxon>
        <taxon>Gunneridae</taxon>
        <taxon>Pentapetalae</taxon>
        <taxon>asterids</taxon>
        <taxon>lamiids</taxon>
        <taxon>Solanales</taxon>
        <taxon>Solanaceae</taxon>
        <taxon>Solanoideae</taxon>
        <taxon>Solaneae</taxon>
        <taxon>Solanum</taxon>
    </lineage>
</organism>
<accession>A0AAN8TDL0</accession>
<keyword evidence="1" id="KW-0175">Coiled coil</keyword>
<evidence type="ECO:0000313" key="3">
    <source>
        <dbReference type="EMBL" id="KAK6783406.1"/>
    </source>
</evidence>
<protein>
    <submittedName>
        <fullName evidence="3">Uncharacterized protein</fullName>
    </submittedName>
</protein>
<proteinExistence type="predicted"/>
<dbReference type="AlphaFoldDB" id="A0AAN8TDL0"/>
<feature type="compositionally biased region" description="Acidic residues" evidence="2">
    <location>
        <begin position="427"/>
        <end position="439"/>
    </location>
</feature>